<dbReference type="Gene3D" id="1.10.8.710">
    <property type="match status" value="1"/>
</dbReference>
<proteinExistence type="predicted"/>
<dbReference type="EMBL" id="QXFY01002232">
    <property type="protein sequence ID" value="KAE9300771.1"/>
    <property type="molecule type" value="Genomic_DNA"/>
</dbReference>
<evidence type="ECO:0000313" key="2">
    <source>
        <dbReference type="EMBL" id="KAE9300771.1"/>
    </source>
</evidence>
<protein>
    <recommendedName>
        <fullName evidence="1">Dynein heavy chain hydrolytic ATP-binding dynein motor region domain-containing protein</fullName>
    </recommendedName>
</protein>
<dbReference type="GO" id="GO:0051959">
    <property type="term" value="F:dynein light intermediate chain binding"/>
    <property type="evidence" value="ECO:0007669"/>
    <property type="project" value="InterPro"/>
</dbReference>
<dbReference type="PANTHER" id="PTHR22878:SF68">
    <property type="entry name" value="DYNEIN HEAVY CHAIN 6, AXONEMAL-LIKE"/>
    <property type="match status" value="1"/>
</dbReference>
<sequence length="175" mass="19952">MDVHASRLKYYADKYFEVTEEVREHIASQGIVLAVSELKEHRWCPRKKDYEILVAWKGLEPIEDSWETFLSLLKDIPVLLRASNSHYEYGLRAVKSVLVMAGSLKRANPELNEDVILIRALRDSNIPTFLANDSPLFHAIVLDLFPGTDIPPRSSWMASEISLPFIALEVDCINV</sequence>
<comment type="caution">
    <text evidence="2">The sequence shown here is derived from an EMBL/GenBank/DDBJ whole genome shotgun (WGS) entry which is preliminary data.</text>
</comment>
<dbReference type="SUPFAM" id="SSF54160">
    <property type="entry name" value="Chromo domain-like"/>
    <property type="match status" value="1"/>
</dbReference>
<dbReference type="InterPro" id="IPR026983">
    <property type="entry name" value="DHC"/>
</dbReference>
<name>A0A6G0QSF7_9STRA</name>
<accession>A0A6G0QSF7</accession>
<evidence type="ECO:0000259" key="1">
    <source>
        <dbReference type="Pfam" id="PF12774"/>
    </source>
</evidence>
<dbReference type="Pfam" id="PF12774">
    <property type="entry name" value="AAA_6"/>
    <property type="match status" value="1"/>
</dbReference>
<dbReference type="GO" id="GO:0007018">
    <property type="term" value="P:microtubule-based movement"/>
    <property type="evidence" value="ECO:0007669"/>
    <property type="project" value="InterPro"/>
</dbReference>
<reference evidence="2 3" key="1">
    <citation type="submission" date="2018-09" db="EMBL/GenBank/DDBJ databases">
        <title>Genomic investigation of the strawberry pathogen Phytophthora fragariae indicates pathogenicity is determined by transcriptional variation in three key races.</title>
        <authorList>
            <person name="Adams T.M."/>
            <person name="Armitage A.D."/>
            <person name="Sobczyk M.K."/>
            <person name="Bates H.J."/>
            <person name="Dunwell J.M."/>
            <person name="Nellist C.F."/>
            <person name="Harrison R.J."/>
        </authorList>
    </citation>
    <scope>NUCLEOTIDE SEQUENCE [LARGE SCALE GENOMIC DNA]</scope>
    <source>
        <strain evidence="2 3">NOV-77</strain>
    </source>
</reference>
<dbReference type="InterPro" id="IPR016197">
    <property type="entry name" value="Chromo-like_dom_sf"/>
</dbReference>
<dbReference type="AlphaFoldDB" id="A0A6G0QSF7"/>
<feature type="domain" description="Dynein heavy chain hydrolytic ATP-binding dynein motor region" evidence="1">
    <location>
        <begin position="82"/>
        <end position="155"/>
    </location>
</feature>
<evidence type="ECO:0000313" key="3">
    <source>
        <dbReference type="Proteomes" id="UP000486351"/>
    </source>
</evidence>
<dbReference type="GO" id="GO:0005524">
    <property type="term" value="F:ATP binding"/>
    <property type="evidence" value="ECO:0007669"/>
    <property type="project" value="InterPro"/>
</dbReference>
<dbReference type="PANTHER" id="PTHR22878">
    <property type="entry name" value="DYNEIN HEAVY CHAIN 6, AXONEMAL-LIKE-RELATED"/>
    <property type="match status" value="1"/>
</dbReference>
<dbReference type="GO" id="GO:0030286">
    <property type="term" value="C:dynein complex"/>
    <property type="evidence" value="ECO:0007669"/>
    <property type="project" value="InterPro"/>
</dbReference>
<dbReference type="Proteomes" id="UP000486351">
    <property type="component" value="Unassembled WGS sequence"/>
</dbReference>
<dbReference type="GO" id="GO:0045505">
    <property type="term" value="F:dynein intermediate chain binding"/>
    <property type="evidence" value="ECO:0007669"/>
    <property type="project" value="InterPro"/>
</dbReference>
<dbReference type="InterPro" id="IPR043157">
    <property type="entry name" value="Dynein_AAA1S"/>
</dbReference>
<organism evidence="2 3">
    <name type="scientific">Phytophthora fragariae</name>
    <dbReference type="NCBI Taxonomy" id="53985"/>
    <lineage>
        <taxon>Eukaryota</taxon>
        <taxon>Sar</taxon>
        <taxon>Stramenopiles</taxon>
        <taxon>Oomycota</taxon>
        <taxon>Peronosporomycetes</taxon>
        <taxon>Peronosporales</taxon>
        <taxon>Peronosporaceae</taxon>
        <taxon>Phytophthora</taxon>
    </lineage>
</organism>
<gene>
    <name evidence="2" type="ORF">PF008_g22926</name>
</gene>
<dbReference type="InterPro" id="IPR035699">
    <property type="entry name" value="AAA_6"/>
</dbReference>